<evidence type="ECO:0000256" key="1">
    <source>
        <dbReference type="SAM" id="MobiDB-lite"/>
    </source>
</evidence>
<keyword evidence="2" id="KW-0812">Transmembrane</keyword>
<proteinExistence type="predicted"/>
<accession>A0ABU0IY08</accession>
<feature type="region of interest" description="Disordered" evidence="1">
    <location>
        <begin position="49"/>
        <end position="70"/>
    </location>
</feature>
<sequence length="70" mass="6897">MAATQSSGGSGMGVVVGVLLAALLAIGAFFIFGGGMLNQKKSVDLNVNLPSPAAPPSAPEIPTPPIPKPQ</sequence>
<comment type="caution">
    <text evidence="3">The sequence shown here is derived from an EMBL/GenBank/DDBJ whole genome shotgun (WGS) entry which is preliminary data.</text>
</comment>
<dbReference type="EMBL" id="JAUSVS010000016">
    <property type="protein sequence ID" value="MDQ0466880.1"/>
    <property type="molecule type" value="Genomic_DNA"/>
</dbReference>
<evidence type="ECO:0008006" key="5">
    <source>
        <dbReference type="Google" id="ProtNLM"/>
    </source>
</evidence>
<feature type="compositionally biased region" description="Pro residues" evidence="1">
    <location>
        <begin position="52"/>
        <end position="70"/>
    </location>
</feature>
<organism evidence="3 4">
    <name type="scientific">Caulobacter ginsengisoli</name>
    <dbReference type="NCBI Taxonomy" id="400775"/>
    <lineage>
        <taxon>Bacteria</taxon>
        <taxon>Pseudomonadati</taxon>
        <taxon>Pseudomonadota</taxon>
        <taxon>Alphaproteobacteria</taxon>
        <taxon>Caulobacterales</taxon>
        <taxon>Caulobacteraceae</taxon>
        <taxon>Caulobacter</taxon>
    </lineage>
</organism>
<evidence type="ECO:0000313" key="3">
    <source>
        <dbReference type="EMBL" id="MDQ0466880.1"/>
    </source>
</evidence>
<keyword evidence="2" id="KW-1133">Transmembrane helix</keyword>
<keyword evidence="4" id="KW-1185">Reference proteome</keyword>
<name>A0ABU0IY08_9CAUL</name>
<dbReference type="Proteomes" id="UP001228905">
    <property type="component" value="Unassembled WGS sequence"/>
</dbReference>
<keyword evidence="2" id="KW-0472">Membrane</keyword>
<evidence type="ECO:0000313" key="4">
    <source>
        <dbReference type="Proteomes" id="UP001228905"/>
    </source>
</evidence>
<gene>
    <name evidence="3" type="ORF">QO010_004677</name>
</gene>
<protein>
    <recommendedName>
        <fullName evidence="5">Sporulation protein</fullName>
    </recommendedName>
</protein>
<dbReference type="RefSeq" id="WP_307353083.1">
    <property type="nucleotide sequence ID" value="NZ_JAUSVS010000016.1"/>
</dbReference>
<feature type="transmembrane region" description="Helical" evidence="2">
    <location>
        <begin position="12"/>
        <end position="32"/>
    </location>
</feature>
<evidence type="ECO:0000256" key="2">
    <source>
        <dbReference type="SAM" id="Phobius"/>
    </source>
</evidence>
<reference evidence="3 4" key="1">
    <citation type="submission" date="2023-07" db="EMBL/GenBank/DDBJ databases">
        <title>Genomic Encyclopedia of Type Strains, Phase IV (KMG-IV): sequencing the most valuable type-strain genomes for metagenomic binning, comparative biology and taxonomic classification.</title>
        <authorList>
            <person name="Goeker M."/>
        </authorList>
    </citation>
    <scope>NUCLEOTIDE SEQUENCE [LARGE SCALE GENOMIC DNA]</scope>
    <source>
        <strain evidence="3 4">DSM 18695</strain>
    </source>
</reference>